<keyword evidence="1" id="KW-0597">Phosphoprotein</keyword>
<reference evidence="5 6" key="1">
    <citation type="submission" date="2022-11" db="EMBL/GenBank/DDBJ databases">
        <title>Spartinivicinus poritis sp. nov., isolated from scleractinian coral Porites lutea.</title>
        <authorList>
            <person name="Zhang G."/>
            <person name="Cai L."/>
            <person name="Wei Q."/>
        </authorList>
    </citation>
    <scope>NUCLEOTIDE SEQUENCE [LARGE SCALE GENOMIC DNA]</scope>
    <source>
        <strain evidence="5 6">A2-2</strain>
    </source>
</reference>
<evidence type="ECO:0000256" key="1">
    <source>
        <dbReference type="PROSITE-ProRule" id="PRU00169"/>
    </source>
</evidence>
<name>A0ABT5UCQ3_9GAMM</name>
<dbReference type="InterPro" id="IPR035919">
    <property type="entry name" value="EAL_sf"/>
</dbReference>
<organism evidence="5 6">
    <name type="scientific">Spartinivicinus poritis</name>
    <dbReference type="NCBI Taxonomy" id="2994640"/>
    <lineage>
        <taxon>Bacteria</taxon>
        <taxon>Pseudomonadati</taxon>
        <taxon>Pseudomonadota</taxon>
        <taxon>Gammaproteobacteria</taxon>
        <taxon>Oceanospirillales</taxon>
        <taxon>Zooshikellaceae</taxon>
        <taxon>Spartinivicinus</taxon>
    </lineage>
</organism>
<dbReference type="PROSITE" id="PS50883">
    <property type="entry name" value="EAL"/>
    <property type="match status" value="1"/>
</dbReference>
<dbReference type="InterPro" id="IPR052155">
    <property type="entry name" value="Biofilm_reg_signaling"/>
</dbReference>
<dbReference type="PANTHER" id="PTHR44757">
    <property type="entry name" value="DIGUANYLATE CYCLASE DGCP"/>
    <property type="match status" value="1"/>
</dbReference>
<dbReference type="Gene3D" id="3.40.50.2300">
    <property type="match status" value="1"/>
</dbReference>
<dbReference type="InterPro" id="IPR001789">
    <property type="entry name" value="Sig_transdc_resp-reg_receiver"/>
</dbReference>
<feature type="domain" description="EAL" evidence="3">
    <location>
        <begin position="338"/>
        <end position="592"/>
    </location>
</feature>
<evidence type="ECO:0000259" key="3">
    <source>
        <dbReference type="PROSITE" id="PS50883"/>
    </source>
</evidence>
<dbReference type="SUPFAM" id="SSF141868">
    <property type="entry name" value="EAL domain-like"/>
    <property type="match status" value="1"/>
</dbReference>
<dbReference type="InterPro" id="IPR043128">
    <property type="entry name" value="Rev_trsase/Diguanyl_cyclase"/>
</dbReference>
<dbReference type="PROSITE" id="PS50887">
    <property type="entry name" value="GGDEF"/>
    <property type="match status" value="1"/>
</dbReference>
<dbReference type="Pfam" id="PF00563">
    <property type="entry name" value="EAL"/>
    <property type="match status" value="1"/>
</dbReference>
<dbReference type="SMART" id="SM00448">
    <property type="entry name" value="REC"/>
    <property type="match status" value="1"/>
</dbReference>
<dbReference type="InterPro" id="IPR000160">
    <property type="entry name" value="GGDEF_dom"/>
</dbReference>
<dbReference type="InterPro" id="IPR001633">
    <property type="entry name" value="EAL_dom"/>
</dbReference>
<dbReference type="SUPFAM" id="SSF52172">
    <property type="entry name" value="CheY-like"/>
    <property type="match status" value="1"/>
</dbReference>
<dbReference type="InterPro" id="IPR029787">
    <property type="entry name" value="Nucleotide_cyclase"/>
</dbReference>
<evidence type="ECO:0000313" key="6">
    <source>
        <dbReference type="Proteomes" id="UP001528823"/>
    </source>
</evidence>
<comment type="caution">
    <text evidence="5">The sequence shown here is derived from an EMBL/GenBank/DDBJ whole genome shotgun (WGS) entry which is preliminary data.</text>
</comment>
<keyword evidence="6" id="KW-1185">Reference proteome</keyword>
<accession>A0ABT5UCQ3</accession>
<protein>
    <submittedName>
        <fullName evidence="5">EAL domain-containing protein</fullName>
    </submittedName>
</protein>
<dbReference type="Gene3D" id="3.20.20.450">
    <property type="entry name" value="EAL domain"/>
    <property type="match status" value="1"/>
</dbReference>
<evidence type="ECO:0000259" key="4">
    <source>
        <dbReference type="PROSITE" id="PS50887"/>
    </source>
</evidence>
<feature type="modified residue" description="4-aspartylphosphate" evidence="1">
    <location>
        <position position="72"/>
    </location>
</feature>
<evidence type="ECO:0000259" key="2">
    <source>
        <dbReference type="PROSITE" id="PS50110"/>
    </source>
</evidence>
<dbReference type="Gene3D" id="3.30.70.270">
    <property type="match status" value="1"/>
</dbReference>
<feature type="domain" description="GGDEF" evidence="4">
    <location>
        <begin position="196"/>
        <end position="329"/>
    </location>
</feature>
<dbReference type="SMART" id="SM00267">
    <property type="entry name" value="GGDEF"/>
    <property type="match status" value="1"/>
</dbReference>
<dbReference type="Proteomes" id="UP001528823">
    <property type="component" value="Unassembled WGS sequence"/>
</dbReference>
<feature type="domain" description="Response regulatory" evidence="2">
    <location>
        <begin position="21"/>
        <end position="138"/>
    </location>
</feature>
<proteinExistence type="predicted"/>
<dbReference type="CDD" id="cd01948">
    <property type="entry name" value="EAL"/>
    <property type="match status" value="1"/>
</dbReference>
<gene>
    <name evidence="5" type="ORF">ORQ98_19545</name>
</gene>
<dbReference type="Pfam" id="PF00990">
    <property type="entry name" value="GGDEF"/>
    <property type="match status" value="1"/>
</dbReference>
<dbReference type="PROSITE" id="PS50110">
    <property type="entry name" value="RESPONSE_REGULATORY"/>
    <property type="match status" value="1"/>
</dbReference>
<dbReference type="Pfam" id="PF00072">
    <property type="entry name" value="Response_reg"/>
    <property type="match status" value="1"/>
</dbReference>
<dbReference type="PANTHER" id="PTHR44757:SF2">
    <property type="entry name" value="BIOFILM ARCHITECTURE MAINTENANCE PROTEIN MBAA"/>
    <property type="match status" value="1"/>
</dbReference>
<dbReference type="NCBIfam" id="TIGR00254">
    <property type="entry name" value="GGDEF"/>
    <property type="match status" value="1"/>
</dbReference>
<dbReference type="RefSeq" id="WP_274690486.1">
    <property type="nucleotide sequence ID" value="NZ_JAPMOU010000029.1"/>
</dbReference>
<dbReference type="SMART" id="SM00052">
    <property type="entry name" value="EAL"/>
    <property type="match status" value="1"/>
</dbReference>
<dbReference type="CDD" id="cd01949">
    <property type="entry name" value="GGDEF"/>
    <property type="match status" value="1"/>
</dbReference>
<dbReference type="InterPro" id="IPR011006">
    <property type="entry name" value="CheY-like_superfamily"/>
</dbReference>
<dbReference type="EMBL" id="JAPMOU010000029">
    <property type="protein sequence ID" value="MDE1464155.1"/>
    <property type="molecule type" value="Genomic_DNA"/>
</dbReference>
<evidence type="ECO:0000313" key="5">
    <source>
        <dbReference type="EMBL" id="MDE1464155.1"/>
    </source>
</evidence>
<sequence>MSNRQNLLEGSELYNNIENPHILVVDDEPLIREVICETLMSEKYITEQSCDGIEALYKIKNDTNKYDLIITDLKMPKMDGIALLKEIRKLDANQPVIVLTGHGNLDDAYSLLVEYKISDFFSKPQIGSDRLLFSVRNALEKYRLINELISITTELKTSNDKLKKLSSYDSLTGLYNRRMLIEYTQHAISLAKRSNKNIGILYFDLDDFKKVNDTYGHSVGDNLLKEVATRVKSSIRSSDILARIGGDEFALLVENIIDCSDLVNIAKNIISSFSVPVYLNKQPVHITSSIGIALFKENSETADGLIQQADTAMYNAKRAGRNCYMFFSESMNKAASIQLETENNLKIALQNDEFTIFYQPKVSYKSKQITQAEALIRWNHPKKGLIPPNIFIPIAEKSDLIIDIGKWVRDQVLQQLTIWQEKNFPPIKVSVNVSGKEFIKREVLQHLLDIFMKYQIAPHWLELEITEDTLIQSIKDNNTDYEIIRGMDVGLAIDDFGTGYCSLGYLKDYPFETLKIDKSFINNVTKNEKDASIVKTIIAMAHSLNMSVVAEGVETQEQRDFLVANKCDLIQGYFYCKPQPVDKFEEFVHNFSQQNQTNTPNLALF</sequence>
<dbReference type="SUPFAM" id="SSF55073">
    <property type="entry name" value="Nucleotide cyclase"/>
    <property type="match status" value="1"/>
</dbReference>